<evidence type="ECO:0000256" key="1">
    <source>
        <dbReference type="SAM" id="MobiDB-lite"/>
    </source>
</evidence>
<dbReference type="eggNOG" id="ENOG502S1SR">
    <property type="taxonomic scope" value="Eukaryota"/>
</dbReference>
<name>K3X0L0_GLOUD</name>
<dbReference type="InterPro" id="IPR027968">
    <property type="entry name" value="JHY"/>
</dbReference>
<reference evidence="3" key="2">
    <citation type="submission" date="2010-04" db="EMBL/GenBank/DDBJ databases">
        <authorList>
            <person name="Buell R."/>
            <person name="Hamilton J."/>
            <person name="Hostetler J."/>
        </authorList>
    </citation>
    <scope>NUCLEOTIDE SEQUENCE [LARGE SCALE GENOMIC DNA]</scope>
    <source>
        <strain evidence="3">DAOM:BR144</strain>
    </source>
</reference>
<dbReference type="VEuPathDB" id="FungiDB:PYU1_G010736"/>
<accession>K3X0L0</accession>
<sequence>MSFLDRFQSKIATVTAHGHLKKADGSEEIRVGPPKRKVKAPSASSNEDNVRVNNPPPGKQHATGENNSYSGSHAGKGATMTGGKHVVSAPVPALPMQSLQSGKQQQQQPNTKQMVQQQQQPWPNASPRNKTGRDYSHGYDNNQSHRDNYHQQYSEHSYYDHQSSIPGRLKDDYYEQPQYTNRSGHAPSKGSPSPTNERYQRQQQDDQFWNQPTQMQQQEPQRIRSPRGYNHEPQQKECRSPKEINESRVQSDQDQLAFSRKARPVQYEPCKLSQYKKEKSAEYYELGKLQPDLNSEELVQKRANAERIKAFSKSLRVINKASQPKKADSNNGSPPSRKTASSTRSKALEFAKRIPKPKHSSRSNPEGSGTLSSTSSSSNIQSIAAQSRPINSVLDDDSEDDQVSSELQQLQLRHQASRAQVEALIKKS</sequence>
<feature type="compositionally biased region" description="Polar residues" evidence="1">
    <location>
        <begin position="329"/>
        <end position="345"/>
    </location>
</feature>
<feature type="compositionally biased region" description="Low complexity" evidence="1">
    <location>
        <begin position="367"/>
        <end position="387"/>
    </location>
</feature>
<reference evidence="2" key="3">
    <citation type="submission" date="2015-02" db="UniProtKB">
        <authorList>
            <consortium name="EnsemblProtists"/>
        </authorList>
    </citation>
    <scope>IDENTIFICATION</scope>
    <source>
        <strain evidence="2">DAOM BR144</strain>
    </source>
</reference>
<reference evidence="3" key="1">
    <citation type="journal article" date="2010" name="Genome Biol.">
        <title>Genome sequence of the necrotrophic plant pathogen Pythium ultimum reveals original pathogenicity mechanisms and effector repertoire.</title>
        <authorList>
            <person name="Levesque C.A."/>
            <person name="Brouwer H."/>
            <person name="Cano L."/>
            <person name="Hamilton J.P."/>
            <person name="Holt C."/>
            <person name="Huitema E."/>
            <person name="Raffaele S."/>
            <person name="Robideau G.P."/>
            <person name="Thines M."/>
            <person name="Win J."/>
            <person name="Zerillo M.M."/>
            <person name="Beakes G.W."/>
            <person name="Boore J.L."/>
            <person name="Busam D."/>
            <person name="Dumas B."/>
            <person name="Ferriera S."/>
            <person name="Fuerstenberg S.I."/>
            <person name="Gachon C.M."/>
            <person name="Gaulin E."/>
            <person name="Govers F."/>
            <person name="Grenville-Briggs L."/>
            <person name="Horner N."/>
            <person name="Hostetler J."/>
            <person name="Jiang R.H."/>
            <person name="Johnson J."/>
            <person name="Krajaejun T."/>
            <person name="Lin H."/>
            <person name="Meijer H.J."/>
            <person name="Moore B."/>
            <person name="Morris P."/>
            <person name="Phuntmart V."/>
            <person name="Puiu D."/>
            <person name="Shetty J."/>
            <person name="Stajich J.E."/>
            <person name="Tripathy S."/>
            <person name="Wawra S."/>
            <person name="van West P."/>
            <person name="Whitty B.R."/>
            <person name="Coutinho P.M."/>
            <person name="Henrissat B."/>
            <person name="Martin F."/>
            <person name="Thomas P.D."/>
            <person name="Tyler B.M."/>
            <person name="De Vries R.P."/>
            <person name="Kamoun S."/>
            <person name="Yandell M."/>
            <person name="Tisserat N."/>
            <person name="Buell C.R."/>
        </authorList>
    </citation>
    <scope>NUCLEOTIDE SEQUENCE</scope>
    <source>
        <strain evidence="3">DAOM:BR144</strain>
    </source>
</reference>
<dbReference type="InParanoid" id="K3X0L0"/>
<feature type="compositionally biased region" description="Acidic residues" evidence="1">
    <location>
        <begin position="394"/>
        <end position="403"/>
    </location>
</feature>
<organism evidence="2 3">
    <name type="scientific">Globisporangium ultimum (strain ATCC 200006 / CBS 805.95 / DAOM BR144)</name>
    <name type="common">Pythium ultimum</name>
    <dbReference type="NCBI Taxonomy" id="431595"/>
    <lineage>
        <taxon>Eukaryota</taxon>
        <taxon>Sar</taxon>
        <taxon>Stramenopiles</taxon>
        <taxon>Oomycota</taxon>
        <taxon>Peronosporomycetes</taxon>
        <taxon>Pythiales</taxon>
        <taxon>Pythiaceae</taxon>
        <taxon>Globisporangium</taxon>
    </lineage>
</organism>
<feature type="region of interest" description="Disordered" evidence="1">
    <location>
        <begin position="17"/>
        <end position="262"/>
    </location>
</feature>
<feature type="compositionally biased region" description="Low complexity" evidence="1">
    <location>
        <begin position="97"/>
        <end position="120"/>
    </location>
</feature>
<dbReference type="Proteomes" id="UP000019132">
    <property type="component" value="Unassembled WGS sequence"/>
</dbReference>
<dbReference type="EnsemblProtists" id="PYU1_T010759">
    <property type="protein sequence ID" value="PYU1_T010759"/>
    <property type="gene ID" value="PYU1_G010736"/>
</dbReference>
<feature type="compositionally biased region" description="Basic and acidic residues" evidence="1">
    <location>
        <begin position="131"/>
        <end position="149"/>
    </location>
</feature>
<dbReference type="HOGENOM" id="CLU_066551_0_0_1"/>
<feature type="compositionally biased region" description="Basic and acidic residues" evidence="1">
    <location>
        <begin position="229"/>
        <end position="251"/>
    </location>
</feature>
<dbReference type="EMBL" id="GL376592">
    <property type="status" value="NOT_ANNOTATED_CDS"/>
    <property type="molecule type" value="Genomic_DNA"/>
</dbReference>
<feature type="compositionally biased region" description="Basic and acidic residues" evidence="1">
    <location>
        <begin position="21"/>
        <end position="30"/>
    </location>
</feature>
<protein>
    <submittedName>
        <fullName evidence="2">Uncharacterized protein</fullName>
    </submittedName>
</protein>
<dbReference type="AlphaFoldDB" id="K3X0L0"/>
<evidence type="ECO:0000313" key="3">
    <source>
        <dbReference type="Proteomes" id="UP000019132"/>
    </source>
</evidence>
<keyword evidence="3" id="KW-1185">Reference proteome</keyword>
<feature type="compositionally biased region" description="Polar residues" evidence="1">
    <location>
        <begin position="150"/>
        <end position="165"/>
    </location>
</feature>
<proteinExistence type="predicted"/>
<feature type="region of interest" description="Disordered" evidence="1">
    <location>
        <begin position="316"/>
        <end position="416"/>
    </location>
</feature>
<dbReference type="Pfam" id="PF15261">
    <property type="entry name" value="JHY"/>
    <property type="match status" value="1"/>
</dbReference>
<dbReference type="STRING" id="431595.K3X0L0"/>
<feature type="compositionally biased region" description="Low complexity" evidence="1">
    <location>
        <begin position="205"/>
        <end position="220"/>
    </location>
</feature>
<evidence type="ECO:0000313" key="2">
    <source>
        <dbReference type="EnsemblProtists" id="PYU1_T010759"/>
    </source>
</evidence>